<evidence type="ECO:0008006" key="3">
    <source>
        <dbReference type="Google" id="ProtNLM"/>
    </source>
</evidence>
<reference evidence="1 2" key="1">
    <citation type="journal article" date="2013" name="Int. J. Syst. Evol. Microbiol.">
        <title>Marinoscillum luteum sp. nov., isolated from marine sediment.</title>
        <authorList>
            <person name="Cha I.T."/>
            <person name="Park S.J."/>
            <person name="Kim S.J."/>
            <person name="Kim J.G."/>
            <person name="Jung M.Y."/>
            <person name="Shin K.S."/>
            <person name="Kwon K.K."/>
            <person name="Yang S.H."/>
            <person name="Seo Y.S."/>
            <person name="Rhee S.K."/>
        </authorList>
    </citation>
    <scope>NUCLEOTIDE SEQUENCE [LARGE SCALE GENOMIC DNA]</scope>
    <source>
        <strain evidence="1 2">KCTC 23939</strain>
    </source>
</reference>
<dbReference type="Proteomes" id="UP001610063">
    <property type="component" value="Unassembled WGS sequence"/>
</dbReference>
<protein>
    <recommendedName>
        <fullName evidence="3">LVIVD repeat-containing protein</fullName>
    </recommendedName>
</protein>
<name>A0ABW7N5H7_9BACT</name>
<dbReference type="EMBL" id="JBIPKE010000013">
    <property type="protein sequence ID" value="MFH6982829.1"/>
    <property type="molecule type" value="Genomic_DNA"/>
</dbReference>
<dbReference type="RefSeq" id="WP_395416466.1">
    <property type="nucleotide sequence ID" value="NZ_JBIPKE010000013.1"/>
</dbReference>
<accession>A0ABW7N5H7</accession>
<sequence>MRYTLLLLSMLVLACGPDDFHPDFNQESTMGFRPIYADSSELNIGLESARNIVSAGKIYSYGNLLLVNEVGKGLHVYDNTDPRKPVNKFFVTIPGNHDMAMKDGVLYADNYDDLLALQVSSDTVIILKRLEDVIGFTAEFPSQNNVYFECVEEGKGIVVGWEQTMIEKPKCYKP</sequence>
<proteinExistence type="predicted"/>
<dbReference type="PROSITE" id="PS51257">
    <property type="entry name" value="PROKAR_LIPOPROTEIN"/>
    <property type="match status" value="1"/>
</dbReference>
<evidence type="ECO:0000313" key="2">
    <source>
        <dbReference type="Proteomes" id="UP001610063"/>
    </source>
</evidence>
<comment type="caution">
    <text evidence="1">The sequence shown here is derived from an EMBL/GenBank/DDBJ whole genome shotgun (WGS) entry which is preliminary data.</text>
</comment>
<organism evidence="1 2">
    <name type="scientific">Marinoscillum luteum</name>
    <dbReference type="NCBI Taxonomy" id="861051"/>
    <lineage>
        <taxon>Bacteria</taxon>
        <taxon>Pseudomonadati</taxon>
        <taxon>Bacteroidota</taxon>
        <taxon>Cytophagia</taxon>
        <taxon>Cytophagales</taxon>
        <taxon>Reichenbachiellaceae</taxon>
        <taxon>Marinoscillum</taxon>
    </lineage>
</organism>
<evidence type="ECO:0000313" key="1">
    <source>
        <dbReference type="EMBL" id="MFH6982829.1"/>
    </source>
</evidence>
<keyword evidence="2" id="KW-1185">Reference proteome</keyword>
<gene>
    <name evidence="1" type="ORF">ACHKAR_05245</name>
</gene>